<dbReference type="Proteomes" id="UP000307440">
    <property type="component" value="Unassembled WGS sequence"/>
</dbReference>
<reference evidence="3 4" key="1">
    <citation type="journal article" date="2019" name="Nat. Ecol. Evol.">
        <title>Megaphylogeny resolves global patterns of mushroom evolution.</title>
        <authorList>
            <person name="Varga T."/>
            <person name="Krizsan K."/>
            <person name="Foldi C."/>
            <person name="Dima B."/>
            <person name="Sanchez-Garcia M."/>
            <person name="Sanchez-Ramirez S."/>
            <person name="Szollosi G.J."/>
            <person name="Szarkandi J.G."/>
            <person name="Papp V."/>
            <person name="Albert L."/>
            <person name="Andreopoulos W."/>
            <person name="Angelini C."/>
            <person name="Antonin V."/>
            <person name="Barry K.W."/>
            <person name="Bougher N.L."/>
            <person name="Buchanan P."/>
            <person name="Buyck B."/>
            <person name="Bense V."/>
            <person name="Catcheside P."/>
            <person name="Chovatia M."/>
            <person name="Cooper J."/>
            <person name="Damon W."/>
            <person name="Desjardin D."/>
            <person name="Finy P."/>
            <person name="Geml J."/>
            <person name="Haridas S."/>
            <person name="Hughes K."/>
            <person name="Justo A."/>
            <person name="Karasinski D."/>
            <person name="Kautmanova I."/>
            <person name="Kiss B."/>
            <person name="Kocsube S."/>
            <person name="Kotiranta H."/>
            <person name="LaButti K.M."/>
            <person name="Lechner B.E."/>
            <person name="Liimatainen K."/>
            <person name="Lipzen A."/>
            <person name="Lukacs Z."/>
            <person name="Mihaltcheva S."/>
            <person name="Morgado L.N."/>
            <person name="Niskanen T."/>
            <person name="Noordeloos M.E."/>
            <person name="Ohm R.A."/>
            <person name="Ortiz-Santana B."/>
            <person name="Ovrebo C."/>
            <person name="Racz N."/>
            <person name="Riley R."/>
            <person name="Savchenko A."/>
            <person name="Shiryaev A."/>
            <person name="Soop K."/>
            <person name="Spirin V."/>
            <person name="Szebenyi C."/>
            <person name="Tomsovsky M."/>
            <person name="Tulloss R.E."/>
            <person name="Uehling J."/>
            <person name="Grigoriev I.V."/>
            <person name="Vagvolgyi C."/>
            <person name="Papp T."/>
            <person name="Martin F.M."/>
            <person name="Miettinen O."/>
            <person name="Hibbett D.S."/>
            <person name="Nagy L.G."/>
        </authorList>
    </citation>
    <scope>NUCLEOTIDE SEQUENCE [LARGE SCALE GENOMIC DNA]</scope>
    <source>
        <strain evidence="3 4">CBS 121175</strain>
    </source>
</reference>
<organism evidence="3 4">
    <name type="scientific">Coprinopsis marcescibilis</name>
    <name type="common">Agaric fungus</name>
    <name type="synonym">Psathyrella marcescibilis</name>
    <dbReference type="NCBI Taxonomy" id="230819"/>
    <lineage>
        <taxon>Eukaryota</taxon>
        <taxon>Fungi</taxon>
        <taxon>Dikarya</taxon>
        <taxon>Basidiomycota</taxon>
        <taxon>Agaricomycotina</taxon>
        <taxon>Agaricomycetes</taxon>
        <taxon>Agaricomycetidae</taxon>
        <taxon>Agaricales</taxon>
        <taxon>Agaricineae</taxon>
        <taxon>Psathyrellaceae</taxon>
        <taxon>Coprinopsis</taxon>
    </lineage>
</organism>
<keyword evidence="1" id="KW-0677">Repeat</keyword>
<sequence>MFDGAQHVTLHDSNVVSVGRDFNTTTNINYAQETPMDTLRRHCAFQATHESETAAYAPRCKQGTRMTVLEDIMGWTTGVVDETAHLSMLWLAGPAGGGKTCIQRDVVQRCEERGILAASYFFSTRVPGLDHAGPFVATIAYQLCTSIPALKPHIEQEIQFDPSLFEKSLEVQFERLIARPFSCLATEQEAAERRYRLRLWRRIRCFFSHKAAPSKNPDLVIIDGLDECRKPEEQVRLIRLLARASSKIKLPLRVAIASRPEYDIRSTYEDNQVKKVTYHIKLEDYGCDTDIEDYLIDSLFEIRAKHPSAANIPADWPSKADVKKVVEKASGQFIYASTFLTFVKNPHRNLTETFTLAVNYPLITSSAINPFATLDALYSVILESVDADPALLRRLLHGLIVMTSVQFADMSPLLETQVISTQFLDKFYNLGLGTTETTFCDLHSLIHIPPPSLHPRESIWLHHKSLEDYILSEARSPKFWQPIYKTDKGLLELCCHHLLPWSNPTYASNHSPTAEALYAARFWTTYASLLVDHGVGSVLASQKFAMLPEAAWSCRPKGSSREPVNPLRRQDAFHTKVHHRVCSARHECIPICLNIGRLLSAIPEAGV</sequence>
<dbReference type="EMBL" id="ML210232">
    <property type="protein sequence ID" value="TFK22790.1"/>
    <property type="molecule type" value="Genomic_DNA"/>
</dbReference>
<dbReference type="InterPro" id="IPR056884">
    <property type="entry name" value="NPHP3-like_N"/>
</dbReference>
<evidence type="ECO:0000256" key="1">
    <source>
        <dbReference type="ARBA" id="ARBA00022737"/>
    </source>
</evidence>
<evidence type="ECO:0000313" key="4">
    <source>
        <dbReference type="Proteomes" id="UP000307440"/>
    </source>
</evidence>
<protein>
    <recommendedName>
        <fullName evidence="2">Nephrocystin 3-like N-terminal domain-containing protein</fullName>
    </recommendedName>
</protein>
<dbReference type="Pfam" id="PF24883">
    <property type="entry name" value="NPHP3_N"/>
    <property type="match status" value="2"/>
</dbReference>
<dbReference type="STRING" id="230819.A0A5C3KQF9"/>
<gene>
    <name evidence="3" type="ORF">FA15DRAFT_671123</name>
</gene>
<feature type="domain" description="Nephrocystin 3-like N-terminal" evidence="2">
    <location>
        <begin position="199"/>
        <end position="259"/>
    </location>
</feature>
<evidence type="ECO:0000313" key="3">
    <source>
        <dbReference type="EMBL" id="TFK22790.1"/>
    </source>
</evidence>
<dbReference type="InterPro" id="IPR027417">
    <property type="entry name" value="P-loop_NTPase"/>
</dbReference>
<keyword evidence="4" id="KW-1185">Reference proteome</keyword>
<evidence type="ECO:0000259" key="2">
    <source>
        <dbReference type="Pfam" id="PF24883"/>
    </source>
</evidence>
<dbReference type="SUPFAM" id="SSF52540">
    <property type="entry name" value="P-loop containing nucleoside triphosphate hydrolases"/>
    <property type="match status" value="1"/>
</dbReference>
<feature type="domain" description="Nephrocystin 3-like N-terminal" evidence="2">
    <location>
        <begin position="83"/>
        <end position="186"/>
    </location>
</feature>
<dbReference type="AlphaFoldDB" id="A0A5C3KQF9"/>
<accession>A0A5C3KQF9</accession>
<dbReference type="PANTHER" id="PTHR10039">
    <property type="entry name" value="AMELOGENIN"/>
    <property type="match status" value="1"/>
</dbReference>
<proteinExistence type="predicted"/>
<name>A0A5C3KQF9_COPMA</name>
<dbReference type="OrthoDB" id="674604at2759"/>
<dbReference type="PANTHER" id="PTHR10039:SF14">
    <property type="entry name" value="NACHT DOMAIN-CONTAINING PROTEIN"/>
    <property type="match status" value="1"/>
</dbReference>